<dbReference type="InterPro" id="IPR005135">
    <property type="entry name" value="Endo/exonuclease/phosphatase"/>
</dbReference>
<dbReference type="AlphaFoldDB" id="A0A934VAP9"/>
<dbReference type="Pfam" id="PF03372">
    <property type="entry name" value="Exo_endo_phos"/>
    <property type="match status" value="1"/>
</dbReference>
<proteinExistence type="predicted"/>
<dbReference type="InterPro" id="IPR036691">
    <property type="entry name" value="Endo/exonu/phosph_ase_sf"/>
</dbReference>
<gene>
    <name evidence="2" type="ORF">JIN81_05930</name>
</gene>
<name>A0A934VAP9_9BACT</name>
<sequence length="892" mass="92777">MLRLVCLLIFLVAPGWAVGLRVATFNIETHRNTDGWPDYALGDPGTVDHDSVASILARIDADVVALQEVHTADLNGSPSEVEQLAATLGLPYIHAGSNSGNFDTSLRVVFLSRFPFTMADTIFSPAGAKEIARHCPAVVVDVPGTNADPLLISAHLKSGTGTDDRFRRAIEMRRLTDYLSASGFEGSDNFIVLGDFNPSGINKVFTELPAGLPSTFALGTDVSFPVSYSTNMVSYFTGPIPTLLDPRQMNGNDGTYEFGQTLDLLLVSAGLAGRPYAAEIYNSGLDVSNSDGLPKSGSPLAASTSSDASDHYAVFADFELDQALFNLALAGSVPSVMEGDPAGTLTLTASLAAPADSPVTVEFSSSDPAALPIDSSVVIPAGASVATTGVLTRRNYAADGSRTVTFAVDAVGYAAATVAAQLLDSDDGYRFTQPGETVVEHFDGFDGSAVPAPWISDAVGWLGVDDGGLTATGPRAYGSGDEHAVGWLSDGSAMVMATSVTNDSAVPLTMLDLTYAAEQWLSNAGGSGGGIEVELVSDGVVVPLPLMSFAARTDLPSGPVAGGDPDVRSARVAGLAVDPGESFDLRFRFVVDDGAAPLPDEVFINEFHYDNASSDTGEFVEVVVGPGFLGALDQVELLLYNGSNGELYGSGHLLGGFDVGATTADGYRIFSKQIAGIQNGGPDGMVLVVNGQVAEFISYEGSFVATEGPASGMTSVDVGVAQSPNGSPSQNSIGRTGSGSLAADFSWTRFDDLDHTDGDLNSGQTFSLPGPPAQGIAIDSIELTFLVDSDFDGVPDEEDVDDDNDGMDDLDELAFGSDPLDAASRFAVSMAFDGGNHELSFPGTAGISYTIEWCDDLVTWVPLSTQVGNDAEITVALPSSANRLFFRVRAGE</sequence>
<dbReference type="EMBL" id="JAENII010000003">
    <property type="protein sequence ID" value="MBK1826548.1"/>
    <property type="molecule type" value="Genomic_DNA"/>
</dbReference>
<dbReference type="GO" id="GO:0004519">
    <property type="term" value="F:endonuclease activity"/>
    <property type="evidence" value="ECO:0007669"/>
    <property type="project" value="UniProtKB-KW"/>
</dbReference>
<organism evidence="2 3">
    <name type="scientific">Haloferula rosea</name>
    <dbReference type="NCBI Taxonomy" id="490093"/>
    <lineage>
        <taxon>Bacteria</taxon>
        <taxon>Pseudomonadati</taxon>
        <taxon>Verrucomicrobiota</taxon>
        <taxon>Verrucomicrobiia</taxon>
        <taxon>Verrucomicrobiales</taxon>
        <taxon>Verrucomicrobiaceae</taxon>
        <taxon>Haloferula</taxon>
    </lineage>
</organism>
<evidence type="ECO:0000313" key="3">
    <source>
        <dbReference type="Proteomes" id="UP000658278"/>
    </source>
</evidence>
<evidence type="ECO:0000259" key="1">
    <source>
        <dbReference type="Pfam" id="PF03372"/>
    </source>
</evidence>
<keyword evidence="2" id="KW-0378">Hydrolase</keyword>
<reference evidence="2" key="1">
    <citation type="submission" date="2021-01" db="EMBL/GenBank/DDBJ databases">
        <title>Modified the classification status of verrucomicrobia.</title>
        <authorList>
            <person name="Feng X."/>
        </authorList>
    </citation>
    <scope>NUCLEOTIDE SEQUENCE</scope>
    <source>
        <strain evidence="2">KCTC 22201</strain>
    </source>
</reference>
<comment type="caution">
    <text evidence="2">The sequence shown here is derived from an EMBL/GenBank/DDBJ whole genome shotgun (WGS) entry which is preliminary data.</text>
</comment>
<dbReference type="Proteomes" id="UP000658278">
    <property type="component" value="Unassembled WGS sequence"/>
</dbReference>
<keyword evidence="2" id="KW-0255">Endonuclease</keyword>
<accession>A0A934VAP9</accession>
<dbReference type="SUPFAM" id="SSF56219">
    <property type="entry name" value="DNase I-like"/>
    <property type="match status" value="1"/>
</dbReference>
<evidence type="ECO:0000313" key="2">
    <source>
        <dbReference type="EMBL" id="MBK1826548.1"/>
    </source>
</evidence>
<keyword evidence="3" id="KW-1185">Reference proteome</keyword>
<keyword evidence="2" id="KW-0540">Nuclease</keyword>
<feature type="domain" description="Endonuclease/exonuclease/phosphatase" evidence="1">
    <location>
        <begin position="46"/>
        <end position="198"/>
    </location>
</feature>
<dbReference type="RefSeq" id="WP_200277616.1">
    <property type="nucleotide sequence ID" value="NZ_JAENII010000003.1"/>
</dbReference>
<dbReference type="Gene3D" id="3.60.10.10">
    <property type="entry name" value="Endonuclease/exonuclease/phosphatase"/>
    <property type="match status" value="1"/>
</dbReference>
<protein>
    <submittedName>
        <fullName evidence="2">Endonuclease/exonuclease/phosphatase family protein</fullName>
    </submittedName>
</protein>